<proteinExistence type="predicted"/>
<protein>
    <submittedName>
        <fullName evidence="1">Uncharacterized protein</fullName>
    </submittedName>
</protein>
<name>A0A4U8UZ25_STECR</name>
<dbReference type="AlphaFoldDB" id="A0A4U8UZ25"/>
<sequence>MIADVDIVSWRIETVVDERLGRPPSAEVEFLLVQNILLYHGNLKNQTQQSVHKIKRMALVTHSVRQLLILSEKTVRCAK</sequence>
<dbReference type="EMBL" id="AZBU02000001">
    <property type="protein sequence ID" value="TMS37188.1"/>
    <property type="molecule type" value="Genomic_DNA"/>
</dbReference>
<organism evidence="1 2">
    <name type="scientific">Steinernema carpocapsae</name>
    <name type="common">Entomopathogenic nematode</name>
    <dbReference type="NCBI Taxonomy" id="34508"/>
    <lineage>
        <taxon>Eukaryota</taxon>
        <taxon>Metazoa</taxon>
        <taxon>Ecdysozoa</taxon>
        <taxon>Nematoda</taxon>
        <taxon>Chromadorea</taxon>
        <taxon>Rhabditida</taxon>
        <taxon>Tylenchina</taxon>
        <taxon>Panagrolaimomorpha</taxon>
        <taxon>Strongyloidoidea</taxon>
        <taxon>Steinernematidae</taxon>
        <taxon>Steinernema</taxon>
    </lineage>
</organism>
<reference evidence="1 2" key="1">
    <citation type="journal article" date="2015" name="Genome Biol.">
        <title>Comparative genomics of Steinernema reveals deeply conserved gene regulatory networks.</title>
        <authorList>
            <person name="Dillman A.R."/>
            <person name="Macchietto M."/>
            <person name="Porter C.F."/>
            <person name="Rogers A."/>
            <person name="Williams B."/>
            <person name="Antoshechkin I."/>
            <person name="Lee M.M."/>
            <person name="Goodwin Z."/>
            <person name="Lu X."/>
            <person name="Lewis E.E."/>
            <person name="Goodrich-Blair H."/>
            <person name="Stock S.P."/>
            <person name="Adams B.J."/>
            <person name="Sternberg P.W."/>
            <person name="Mortazavi A."/>
        </authorList>
    </citation>
    <scope>NUCLEOTIDE SEQUENCE [LARGE SCALE GENOMIC DNA]</scope>
    <source>
        <strain evidence="1 2">ALL</strain>
    </source>
</reference>
<gene>
    <name evidence="1" type="ORF">L596_004167</name>
</gene>
<dbReference type="Proteomes" id="UP000298663">
    <property type="component" value="Unassembled WGS sequence"/>
</dbReference>
<keyword evidence="2" id="KW-1185">Reference proteome</keyword>
<accession>A0A4U8UZ25</accession>
<evidence type="ECO:0000313" key="1">
    <source>
        <dbReference type="EMBL" id="TMS37188.1"/>
    </source>
</evidence>
<evidence type="ECO:0000313" key="2">
    <source>
        <dbReference type="Proteomes" id="UP000298663"/>
    </source>
</evidence>
<comment type="caution">
    <text evidence="1">The sequence shown here is derived from an EMBL/GenBank/DDBJ whole genome shotgun (WGS) entry which is preliminary data.</text>
</comment>
<reference evidence="1 2" key="2">
    <citation type="journal article" date="2019" name="G3 (Bethesda)">
        <title>Hybrid Assembly of the Genome of the Entomopathogenic Nematode Steinernema carpocapsae Identifies the X-Chromosome.</title>
        <authorList>
            <person name="Serra L."/>
            <person name="Macchietto M."/>
            <person name="Macias-Munoz A."/>
            <person name="McGill C.J."/>
            <person name="Rodriguez I.M."/>
            <person name="Rodriguez B."/>
            <person name="Murad R."/>
            <person name="Mortazavi A."/>
        </authorList>
    </citation>
    <scope>NUCLEOTIDE SEQUENCE [LARGE SCALE GENOMIC DNA]</scope>
    <source>
        <strain evidence="1 2">ALL</strain>
    </source>
</reference>